<evidence type="ECO:0008006" key="3">
    <source>
        <dbReference type="Google" id="ProtNLM"/>
    </source>
</evidence>
<evidence type="ECO:0000313" key="2">
    <source>
        <dbReference type="Proteomes" id="UP000827092"/>
    </source>
</evidence>
<reference evidence="1 2" key="1">
    <citation type="journal article" date="2022" name="Nat. Ecol. Evol.">
        <title>A masculinizing supergene underlies an exaggerated male reproductive morph in a spider.</title>
        <authorList>
            <person name="Hendrickx F."/>
            <person name="De Corte Z."/>
            <person name="Sonet G."/>
            <person name="Van Belleghem S.M."/>
            <person name="Kostlbacher S."/>
            <person name="Vangestel C."/>
        </authorList>
    </citation>
    <scope>NUCLEOTIDE SEQUENCE [LARGE SCALE GENOMIC DNA]</scope>
    <source>
        <strain evidence="1">W744_W776</strain>
    </source>
</reference>
<accession>A0AAV6V0U6</accession>
<sequence>MILQTYFKQKCPPASYPLSLNNVRPHRFVGSLALPASTIQSLISLQGVQQVSDLSCDICRHALGLSAGMSQYSEKFRIIILEQEGRHDGMQLKKKKYGGVRWGLLRFN</sequence>
<protein>
    <recommendedName>
        <fullName evidence="3">Protein yippee-like</fullName>
    </recommendedName>
</protein>
<dbReference type="AlphaFoldDB" id="A0AAV6V0U6"/>
<name>A0AAV6V0U6_9ARAC</name>
<evidence type="ECO:0000313" key="1">
    <source>
        <dbReference type="EMBL" id="KAG8190330.1"/>
    </source>
</evidence>
<keyword evidence="2" id="KW-1185">Reference proteome</keyword>
<dbReference type="Proteomes" id="UP000827092">
    <property type="component" value="Unassembled WGS sequence"/>
</dbReference>
<organism evidence="1 2">
    <name type="scientific">Oedothorax gibbosus</name>
    <dbReference type="NCBI Taxonomy" id="931172"/>
    <lineage>
        <taxon>Eukaryota</taxon>
        <taxon>Metazoa</taxon>
        <taxon>Ecdysozoa</taxon>
        <taxon>Arthropoda</taxon>
        <taxon>Chelicerata</taxon>
        <taxon>Arachnida</taxon>
        <taxon>Araneae</taxon>
        <taxon>Araneomorphae</taxon>
        <taxon>Entelegynae</taxon>
        <taxon>Araneoidea</taxon>
        <taxon>Linyphiidae</taxon>
        <taxon>Erigoninae</taxon>
        <taxon>Oedothorax</taxon>
    </lineage>
</organism>
<gene>
    <name evidence="1" type="ORF">JTE90_014436</name>
</gene>
<dbReference type="EMBL" id="JAFNEN010000186">
    <property type="protein sequence ID" value="KAG8190330.1"/>
    <property type="molecule type" value="Genomic_DNA"/>
</dbReference>
<proteinExistence type="predicted"/>
<comment type="caution">
    <text evidence="1">The sequence shown here is derived from an EMBL/GenBank/DDBJ whole genome shotgun (WGS) entry which is preliminary data.</text>
</comment>